<reference evidence="1" key="2">
    <citation type="submission" date="2014-05" db="EMBL/GenBank/DDBJ databases">
        <title>The genome and life-stage specific transcriptomes of Globodera pallida elucidate key aspects of plant parasitism by a cyst nematode.</title>
        <authorList>
            <person name="Cotton J.A."/>
            <person name="Lilley C.J."/>
            <person name="Jones L.M."/>
            <person name="Kikuchi T."/>
            <person name="Reid A.J."/>
            <person name="Thorpe P."/>
            <person name="Tsai I.J."/>
            <person name="Beasley H."/>
            <person name="Blok V."/>
            <person name="Cock P.J.A."/>
            <person name="Van den Akker S.E."/>
            <person name="Holroyd N."/>
            <person name="Hunt M."/>
            <person name="Mantelin S."/>
            <person name="Naghra H."/>
            <person name="Pain A."/>
            <person name="Palomares-Rius J.E."/>
            <person name="Zarowiecki M."/>
            <person name="Berriman M."/>
            <person name="Jones J.T."/>
            <person name="Urwin P.E."/>
        </authorList>
    </citation>
    <scope>NUCLEOTIDE SEQUENCE [LARGE SCALE GENOMIC DNA]</scope>
    <source>
        <strain evidence="1">Lindley</strain>
    </source>
</reference>
<dbReference type="Proteomes" id="UP000050741">
    <property type="component" value="Unassembled WGS sequence"/>
</dbReference>
<proteinExistence type="predicted"/>
<protein>
    <submittedName>
        <fullName evidence="2">Secreted protein</fullName>
    </submittedName>
</protein>
<evidence type="ECO:0000313" key="2">
    <source>
        <dbReference type="WBParaSite" id="GPLIN_000036900"/>
    </source>
</evidence>
<organism evidence="1 2">
    <name type="scientific">Globodera pallida</name>
    <name type="common">Potato cyst nematode worm</name>
    <name type="synonym">Heterodera pallida</name>
    <dbReference type="NCBI Taxonomy" id="36090"/>
    <lineage>
        <taxon>Eukaryota</taxon>
        <taxon>Metazoa</taxon>
        <taxon>Ecdysozoa</taxon>
        <taxon>Nematoda</taxon>
        <taxon>Chromadorea</taxon>
        <taxon>Rhabditida</taxon>
        <taxon>Tylenchina</taxon>
        <taxon>Tylenchomorpha</taxon>
        <taxon>Tylenchoidea</taxon>
        <taxon>Heteroderidae</taxon>
        <taxon>Heteroderinae</taxon>
        <taxon>Globodera</taxon>
    </lineage>
</organism>
<dbReference type="WBParaSite" id="GPLIN_000036900">
    <property type="protein sequence ID" value="GPLIN_000036900"/>
    <property type="gene ID" value="GPLIN_000036900"/>
</dbReference>
<evidence type="ECO:0000313" key="1">
    <source>
        <dbReference type="Proteomes" id="UP000050741"/>
    </source>
</evidence>
<name>A0A183BIE0_GLOPA</name>
<reference evidence="2" key="3">
    <citation type="submission" date="2016-06" db="UniProtKB">
        <authorList>
            <consortium name="WormBaseParasite"/>
        </authorList>
    </citation>
    <scope>IDENTIFICATION</scope>
</reference>
<keyword evidence="1" id="KW-1185">Reference proteome</keyword>
<accession>A0A183BIE0</accession>
<reference evidence="1" key="1">
    <citation type="submission" date="2013-12" db="EMBL/GenBank/DDBJ databases">
        <authorList>
            <person name="Aslett M."/>
        </authorList>
    </citation>
    <scope>NUCLEOTIDE SEQUENCE [LARGE SCALE GENOMIC DNA]</scope>
    <source>
        <strain evidence="1">Lindley</strain>
    </source>
</reference>
<dbReference type="AlphaFoldDB" id="A0A183BIE0"/>
<sequence>MTFALFVGSAGIECQYGFMDSSKTSITRKQCNALECFAVPCVVGNAPISPRVMVWGCLDSKKAQACNDHVAGETQVSKLIREEFFPSQSNLQFHCLECKLGKFGKTMDNTHFRDADVDRVWKYRLGSPVGGSTCNSVALPLMLLAFLASVRAVFGQTFGGNF</sequence>